<evidence type="ECO:0000313" key="1">
    <source>
        <dbReference type="EMBL" id="PPQ64245.1"/>
    </source>
</evidence>
<evidence type="ECO:0000313" key="2">
    <source>
        <dbReference type="Proteomes" id="UP000284842"/>
    </source>
</evidence>
<dbReference type="OrthoDB" id="2595178at2759"/>
<proteinExistence type="predicted"/>
<protein>
    <recommendedName>
        <fullName evidence="3">F-box domain-containing protein</fullName>
    </recommendedName>
</protein>
<reference evidence="1 2" key="1">
    <citation type="journal article" date="2018" name="Evol. Lett.">
        <title>Horizontal gene cluster transfer increased hallucinogenic mushroom diversity.</title>
        <authorList>
            <person name="Reynolds H.T."/>
            <person name="Vijayakumar V."/>
            <person name="Gluck-Thaler E."/>
            <person name="Korotkin H.B."/>
            <person name="Matheny P.B."/>
            <person name="Slot J.C."/>
        </authorList>
    </citation>
    <scope>NUCLEOTIDE SEQUENCE [LARGE SCALE GENOMIC DNA]</scope>
    <source>
        <strain evidence="1 2">2629</strain>
    </source>
</reference>
<dbReference type="EMBL" id="NHTK01006089">
    <property type="protein sequence ID" value="PPQ64245.1"/>
    <property type="molecule type" value="Genomic_DNA"/>
</dbReference>
<dbReference type="AlphaFoldDB" id="A0A409VDR2"/>
<keyword evidence="2" id="KW-1185">Reference proteome</keyword>
<organism evidence="1 2">
    <name type="scientific">Panaeolus cyanescens</name>
    <dbReference type="NCBI Taxonomy" id="181874"/>
    <lineage>
        <taxon>Eukaryota</taxon>
        <taxon>Fungi</taxon>
        <taxon>Dikarya</taxon>
        <taxon>Basidiomycota</taxon>
        <taxon>Agaricomycotina</taxon>
        <taxon>Agaricomycetes</taxon>
        <taxon>Agaricomycetidae</taxon>
        <taxon>Agaricales</taxon>
        <taxon>Agaricineae</taxon>
        <taxon>Galeropsidaceae</taxon>
        <taxon>Panaeolus</taxon>
    </lineage>
</organism>
<dbReference type="STRING" id="181874.A0A409VDR2"/>
<dbReference type="InParanoid" id="A0A409VDR2"/>
<evidence type="ECO:0008006" key="3">
    <source>
        <dbReference type="Google" id="ProtNLM"/>
    </source>
</evidence>
<comment type="caution">
    <text evidence="1">The sequence shown here is derived from an EMBL/GenBank/DDBJ whole genome shotgun (WGS) entry which is preliminary data.</text>
</comment>
<name>A0A409VDR2_9AGAR</name>
<accession>A0A409VDR2</accession>
<sequence>MSGVFLKPRPFEKAAGTFLLLPLLPQPRPMKPLPVEVWAQIFAFSLAAKENDHNDGYPLKSLDFLIICKSFHDIVLPLIYETARISNMSSLEKFFNRLYAADQKWDGLRRIPYSTPGRWVQNIDLSDIAFESQPQAIHFDTILTKLFPLTPFLMSLSINPSLILSRRALVSLASREGSVYLRSLSGISYFTPFSPVPDEDPFVQLLRNCPNLEELYIVGQGLDPLELEFNLSALDFPSMKAFHPLRLPKLRFLSMLSMHSSPLMLALLHSPLPGLRKLTLTPYHDFPYPVSLASEFISTHGTMLSSLLLFTPKSWPTRLHPSSEDLLIQAPNLRHLSLENPLPDLQLHGKHPLSILSIPRPKPEFWRTLERLLPLLPNLVAVRARDVRWLRKGISSHAQTAGVQGEMCEWKKRLERRGIRMLDSDWNDRVRD</sequence>
<dbReference type="Proteomes" id="UP000284842">
    <property type="component" value="Unassembled WGS sequence"/>
</dbReference>
<gene>
    <name evidence="1" type="ORF">CVT24_008648</name>
</gene>